<keyword evidence="2" id="KW-1185">Reference proteome</keyword>
<sequence length="222" mass="24573">MRSSKRSNLFSQHNEALIRNLPSSSSDASTVSSSTSVGIRLVSAIREVWRLNSFTCCITSASNEALSVLVVLGSKLRSLARFYGHLNCATATSQEEQFGDQEAEIELQDIEINPIPFPVTDESVNLIAYFLNLGGNKRTTELNHCSHEHPLVLFDKQITDEFCSESKPSLPNFALKVNLLSQTRHRIPKSAMGVCTRSQLHFTIALNAGSFCIKVVPSYPQR</sequence>
<comment type="caution">
    <text evidence="1">The sequence shown here is derived from an EMBL/GenBank/DDBJ whole genome shotgun (WGS) entry which is preliminary data.</text>
</comment>
<organism evidence="1 2">
    <name type="scientific">Camellia lanceoleosa</name>
    <dbReference type="NCBI Taxonomy" id="1840588"/>
    <lineage>
        <taxon>Eukaryota</taxon>
        <taxon>Viridiplantae</taxon>
        <taxon>Streptophyta</taxon>
        <taxon>Embryophyta</taxon>
        <taxon>Tracheophyta</taxon>
        <taxon>Spermatophyta</taxon>
        <taxon>Magnoliopsida</taxon>
        <taxon>eudicotyledons</taxon>
        <taxon>Gunneridae</taxon>
        <taxon>Pentapetalae</taxon>
        <taxon>asterids</taxon>
        <taxon>Ericales</taxon>
        <taxon>Theaceae</taxon>
        <taxon>Camellia</taxon>
    </lineage>
</organism>
<evidence type="ECO:0000313" key="1">
    <source>
        <dbReference type="EMBL" id="KAI7997538.1"/>
    </source>
</evidence>
<accession>A0ACC0GAK4</accession>
<proteinExistence type="predicted"/>
<gene>
    <name evidence="1" type="ORF">LOK49_LG10G02970</name>
</gene>
<protein>
    <submittedName>
        <fullName evidence="1">Uncharacterized protein</fullName>
    </submittedName>
</protein>
<name>A0ACC0GAK4_9ERIC</name>
<evidence type="ECO:0000313" key="2">
    <source>
        <dbReference type="Proteomes" id="UP001060215"/>
    </source>
</evidence>
<dbReference type="Proteomes" id="UP001060215">
    <property type="component" value="Chromosome 10"/>
</dbReference>
<reference evidence="1 2" key="1">
    <citation type="journal article" date="2022" name="Plant J.">
        <title>Chromosome-level genome of Camellia lanceoleosa provides a valuable resource for understanding genome evolution and self-incompatibility.</title>
        <authorList>
            <person name="Gong W."/>
            <person name="Xiao S."/>
            <person name="Wang L."/>
            <person name="Liao Z."/>
            <person name="Chang Y."/>
            <person name="Mo W."/>
            <person name="Hu G."/>
            <person name="Li W."/>
            <person name="Zhao G."/>
            <person name="Zhu H."/>
            <person name="Hu X."/>
            <person name="Ji K."/>
            <person name="Xiang X."/>
            <person name="Song Q."/>
            <person name="Yuan D."/>
            <person name="Jin S."/>
            <person name="Zhang L."/>
        </authorList>
    </citation>
    <scope>NUCLEOTIDE SEQUENCE [LARGE SCALE GENOMIC DNA]</scope>
    <source>
        <strain evidence="1">SQ_2022a</strain>
    </source>
</reference>
<dbReference type="EMBL" id="CM045767">
    <property type="protein sequence ID" value="KAI7997538.1"/>
    <property type="molecule type" value="Genomic_DNA"/>
</dbReference>